<accession>A0A6J6C1N3</accession>
<proteinExistence type="predicted"/>
<feature type="transmembrane region" description="Helical" evidence="1">
    <location>
        <begin position="20"/>
        <end position="47"/>
    </location>
</feature>
<keyword evidence="1" id="KW-0472">Membrane</keyword>
<evidence type="ECO:0000313" key="2">
    <source>
        <dbReference type="EMBL" id="CAB4545281.1"/>
    </source>
</evidence>
<organism evidence="2">
    <name type="scientific">freshwater metagenome</name>
    <dbReference type="NCBI Taxonomy" id="449393"/>
    <lineage>
        <taxon>unclassified sequences</taxon>
        <taxon>metagenomes</taxon>
        <taxon>ecological metagenomes</taxon>
    </lineage>
</organism>
<feature type="transmembrane region" description="Helical" evidence="1">
    <location>
        <begin position="53"/>
        <end position="75"/>
    </location>
</feature>
<evidence type="ECO:0000313" key="3">
    <source>
        <dbReference type="EMBL" id="CAB4574349.1"/>
    </source>
</evidence>
<protein>
    <submittedName>
        <fullName evidence="2">Unannotated protein</fullName>
    </submittedName>
</protein>
<gene>
    <name evidence="2" type="ORF">UFOPK1503_00573</name>
    <name evidence="3" type="ORF">UFOPK1693_00934</name>
</gene>
<evidence type="ECO:0000256" key="1">
    <source>
        <dbReference type="SAM" id="Phobius"/>
    </source>
</evidence>
<sequence length="140" mass="15239">MFSHGSKEINTQFNRLPKRLLIAIILVFLESALIWGLTFWSVFALLSGDYLNIASSLFLTGILFAMALWTINIGIGLFRLKKWSHTAGLVLQLIFAAIATASFSGEFAEPVIGISLLSAAVTCFVALFGGGIREIFHNAS</sequence>
<dbReference type="EMBL" id="CAEZTO010000016">
    <property type="protein sequence ID" value="CAB4574349.1"/>
    <property type="molecule type" value="Genomic_DNA"/>
</dbReference>
<keyword evidence="1" id="KW-1133">Transmembrane helix</keyword>
<feature type="transmembrane region" description="Helical" evidence="1">
    <location>
        <begin position="87"/>
        <end position="105"/>
    </location>
</feature>
<dbReference type="EMBL" id="CAEZST010000007">
    <property type="protein sequence ID" value="CAB4545281.1"/>
    <property type="molecule type" value="Genomic_DNA"/>
</dbReference>
<keyword evidence="1" id="KW-0812">Transmembrane</keyword>
<dbReference type="AlphaFoldDB" id="A0A6J6C1N3"/>
<reference evidence="2" key="1">
    <citation type="submission" date="2020-05" db="EMBL/GenBank/DDBJ databases">
        <authorList>
            <person name="Chiriac C."/>
            <person name="Salcher M."/>
            <person name="Ghai R."/>
            <person name="Kavagutti S V."/>
        </authorList>
    </citation>
    <scope>NUCLEOTIDE SEQUENCE</scope>
</reference>
<name>A0A6J6C1N3_9ZZZZ</name>
<feature type="transmembrane region" description="Helical" evidence="1">
    <location>
        <begin position="111"/>
        <end position="132"/>
    </location>
</feature>